<sequence>MLNQVEKAQQKWAGVHTTVDLWLQERQALLVQYCKLAGLPPFLHNEHALPDVDAVREFCELLMDYVSAGHFEVYDKLVVQTTPQAERLTESLYPRIADTTDTALRFHDHFADLDGDAGLEGFDQQLTVLGEALEERFAMEDQLINLWHTETVE</sequence>
<comment type="similarity">
    <text evidence="3">Belongs to the Rsd/AlgQ family.</text>
</comment>
<dbReference type="Pfam" id="PF04353">
    <property type="entry name" value="Rsd_AlgQ"/>
    <property type="match status" value="1"/>
</dbReference>
<keyword evidence="5" id="KW-1185">Reference proteome</keyword>
<name>A0ABS8GES1_9ALTE</name>
<keyword evidence="1 3" id="KW-0805">Transcription regulation</keyword>
<keyword evidence="2 3" id="KW-0804">Transcription</keyword>
<proteinExistence type="inferred from homology"/>
<dbReference type="RefSeq" id="WP_229162037.1">
    <property type="nucleotide sequence ID" value="NZ_JAJEWP010000005.1"/>
</dbReference>
<accession>A0ABS8GES1</accession>
<evidence type="ECO:0000256" key="2">
    <source>
        <dbReference type="ARBA" id="ARBA00023163"/>
    </source>
</evidence>
<protein>
    <submittedName>
        <fullName evidence="4">Sigma D regulator</fullName>
    </submittedName>
</protein>
<dbReference type="InterPro" id="IPR007448">
    <property type="entry name" value="Sigma70_reg_Rsd_AlgQ"/>
</dbReference>
<dbReference type="EMBL" id="JAJEWP010000005">
    <property type="protein sequence ID" value="MCC2617701.1"/>
    <property type="molecule type" value="Genomic_DNA"/>
</dbReference>
<dbReference type="NCBIfam" id="NF008723">
    <property type="entry name" value="PRK11718.1"/>
    <property type="match status" value="1"/>
</dbReference>
<dbReference type="Gene3D" id="1.20.120.1370">
    <property type="entry name" value="Regulator of RNA polymerase sigma(70) subunit, domain 4"/>
    <property type="match status" value="1"/>
</dbReference>
<dbReference type="Proteomes" id="UP001520878">
    <property type="component" value="Unassembled WGS sequence"/>
</dbReference>
<reference evidence="4 5" key="1">
    <citation type="submission" date="2021-10" db="EMBL/GenBank/DDBJ databases">
        <title>Draft genome of Aestuariibacter halophilus JC2043.</title>
        <authorList>
            <person name="Emsley S.A."/>
            <person name="Pfannmuller K.M."/>
            <person name="Ushijima B."/>
            <person name="Saw J.H."/>
            <person name="Videau P."/>
        </authorList>
    </citation>
    <scope>NUCLEOTIDE SEQUENCE [LARGE SCALE GENOMIC DNA]</scope>
    <source>
        <strain evidence="4 5">JC2043</strain>
    </source>
</reference>
<dbReference type="InterPro" id="IPR038309">
    <property type="entry name" value="Rsd/AlgQ_sf"/>
</dbReference>
<evidence type="ECO:0000256" key="3">
    <source>
        <dbReference type="RuleBase" id="RU004409"/>
    </source>
</evidence>
<evidence type="ECO:0000313" key="4">
    <source>
        <dbReference type="EMBL" id="MCC2617701.1"/>
    </source>
</evidence>
<organism evidence="4 5">
    <name type="scientific">Fluctibacter halophilus</name>
    <dbReference type="NCBI Taxonomy" id="226011"/>
    <lineage>
        <taxon>Bacteria</taxon>
        <taxon>Pseudomonadati</taxon>
        <taxon>Pseudomonadota</taxon>
        <taxon>Gammaproteobacteria</taxon>
        <taxon>Alteromonadales</taxon>
        <taxon>Alteromonadaceae</taxon>
        <taxon>Fluctibacter</taxon>
    </lineage>
</organism>
<gene>
    <name evidence="4" type="primary">rsd</name>
    <name evidence="4" type="ORF">LJ739_15725</name>
</gene>
<dbReference type="PIRSF" id="PIRSF016548">
    <property type="entry name" value="Rsd_AlgQ"/>
    <property type="match status" value="1"/>
</dbReference>
<comment type="caution">
    <text evidence="4">The sequence shown here is derived from an EMBL/GenBank/DDBJ whole genome shotgun (WGS) entry which is preliminary data.</text>
</comment>
<evidence type="ECO:0000313" key="5">
    <source>
        <dbReference type="Proteomes" id="UP001520878"/>
    </source>
</evidence>
<evidence type="ECO:0000256" key="1">
    <source>
        <dbReference type="ARBA" id="ARBA00023015"/>
    </source>
</evidence>